<keyword evidence="3" id="KW-0808">Transferase</keyword>
<evidence type="ECO:0000313" key="3">
    <source>
        <dbReference type="EMBL" id="PWY93081.1"/>
    </source>
</evidence>
<dbReference type="AlphaFoldDB" id="A0A317X4G4"/>
<evidence type="ECO:0000256" key="1">
    <source>
        <dbReference type="SAM" id="MobiDB-lite"/>
    </source>
</evidence>
<dbReference type="SUPFAM" id="SSF56112">
    <property type="entry name" value="Protein kinase-like (PK-like)"/>
    <property type="match status" value="1"/>
</dbReference>
<dbReference type="Pfam" id="PF00069">
    <property type="entry name" value="Pkinase"/>
    <property type="match status" value="1"/>
</dbReference>
<dbReference type="PANTHER" id="PTHR46082">
    <property type="entry name" value="ATP/GTP-BINDING PROTEIN-RELATED"/>
    <property type="match status" value="1"/>
</dbReference>
<name>A0A317X4G4_9EURO</name>
<dbReference type="STRING" id="1450535.A0A317X4G4"/>
<dbReference type="Gene3D" id="1.10.510.10">
    <property type="entry name" value="Transferase(Phosphotransferase) domain 1"/>
    <property type="match status" value="1"/>
</dbReference>
<comment type="caution">
    <text evidence="3">The sequence shown here is derived from an EMBL/GenBank/DDBJ whole genome shotgun (WGS) entry which is preliminary data.</text>
</comment>
<dbReference type="GO" id="GO:0004672">
    <property type="term" value="F:protein kinase activity"/>
    <property type="evidence" value="ECO:0007669"/>
    <property type="project" value="InterPro"/>
</dbReference>
<dbReference type="PANTHER" id="PTHR46082:SF6">
    <property type="entry name" value="AAA+ ATPASE DOMAIN-CONTAINING PROTEIN-RELATED"/>
    <property type="match status" value="1"/>
</dbReference>
<dbReference type="InterPro" id="IPR053137">
    <property type="entry name" value="NLR-like"/>
</dbReference>
<accession>A0A317X4G4</accession>
<organism evidence="3 4">
    <name type="scientific">Aspergillus sclerotioniger CBS 115572</name>
    <dbReference type="NCBI Taxonomy" id="1450535"/>
    <lineage>
        <taxon>Eukaryota</taxon>
        <taxon>Fungi</taxon>
        <taxon>Dikarya</taxon>
        <taxon>Ascomycota</taxon>
        <taxon>Pezizomycotina</taxon>
        <taxon>Eurotiomycetes</taxon>
        <taxon>Eurotiomycetidae</taxon>
        <taxon>Eurotiales</taxon>
        <taxon>Aspergillaceae</taxon>
        <taxon>Aspergillus</taxon>
        <taxon>Aspergillus subgen. Circumdati</taxon>
    </lineage>
</organism>
<keyword evidence="4" id="KW-1185">Reference proteome</keyword>
<dbReference type="Proteomes" id="UP000246702">
    <property type="component" value="Unassembled WGS sequence"/>
</dbReference>
<dbReference type="Pfam" id="PF13424">
    <property type="entry name" value="TPR_12"/>
    <property type="match status" value="4"/>
</dbReference>
<feature type="region of interest" description="Disordered" evidence="1">
    <location>
        <begin position="353"/>
        <end position="389"/>
    </location>
</feature>
<dbReference type="InterPro" id="IPR011990">
    <property type="entry name" value="TPR-like_helical_dom_sf"/>
</dbReference>
<dbReference type="InterPro" id="IPR011009">
    <property type="entry name" value="Kinase-like_dom_sf"/>
</dbReference>
<protein>
    <submittedName>
        <fullName evidence="3">Kinase-like protein</fullName>
    </submittedName>
</protein>
<dbReference type="Pfam" id="PF13374">
    <property type="entry name" value="TPR_10"/>
    <property type="match status" value="1"/>
</dbReference>
<keyword evidence="3" id="KW-0418">Kinase</keyword>
<dbReference type="RefSeq" id="XP_025469842.1">
    <property type="nucleotide sequence ID" value="XM_025609043.1"/>
</dbReference>
<dbReference type="GeneID" id="37111186"/>
<evidence type="ECO:0000259" key="2">
    <source>
        <dbReference type="PROSITE" id="PS50011"/>
    </source>
</evidence>
<dbReference type="InterPro" id="IPR000719">
    <property type="entry name" value="Prot_kinase_dom"/>
</dbReference>
<dbReference type="PROSITE" id="PS50011">
    <property type="entry name" value="PROTEIN_KINASE_DOM"/>
    <property type="match status" value="1"/>
</dbReference>
<feature type="domain" description="Protein kinase" evidence="2">
    <location>
        <begin position="36"/>
        <end position="297"/>
    </location>
</feature>
<proteinExistence type="predicted"/>
<dbReference type="SUPFAM" id="SSF48452">
    <property type="entry name" value="TPR-like"/>
    <property type="match status" value="3"/>
</dbReference>
<gene>
    <name evidence="3" type="ORF">BO94DRAFT_487588</name>
</gene>
<dbReference type="EMBL" id="MSFK01000007">
    <property type="protein sequence ID" value="PWY93081.1"/>
    <property type="molecule type" value="Genomic_DNA"/>
</dbReference>
<evidence type="ECO:0000313" key="4">
    <source>
        <dbReference type="Proteomes" id="UP000246702"/>
    </source>
</evidence>
<feature type="compositionally biased region" description="Polar residues" evidence="1">
    <location>
        <begin position="367"/>
        <end position="389"/>
    </location>
</feature>
<dbReference type="GO" id="GO:0005524">
    <property type="term" value="F:ATP binding"/>
    <property type="evidence" value="ECO:0007669"/>
    <property type="project" value="InterPro"/>
</dbReference>
<reference evidence="3 4" key="1">
    <citation type="submission" date="2016-12" db="EMBL/GenBank/DDBJ databases">
        <title>The genomes of Aspergillus section Nigri reveals drivers in fungal speciation.</title>
        <authorList>
            <consortium name="DOE Joint Genome Institute"/>
            <person name="Vesth T.C."/>
            <person name="Nybo J."/>
            <person name="Theobald S."/>
            <person name="Brandl J."/>
            <person name="Frisvad J.C."/>
            <person name="Nielsen K.F."/>
            <person name="Lyhne E.K."/>
            <person name="Kogle M.E."/>
            <person name="Kuo A."/>
            <person name="Riley R."/>
            <person name="Clum A."/>
            <person name="Nolan M."/>
            <person name="Lipzen A."/>
            <person name="Salamov A."/>
            <person name="Henrissat B."/>
            <person name="Wiebenga A."/>
            <person name="De Vries R.P."/>
            <person name="Grigoriev I.V."/>
            <person name="Mortensen U.H."/>
            <person name="Andersen M.R."/>
            <person name="Baker S.E."/>
        </authorList>
    </citation>
    <scope>NUCLEOTIDE SEQUENCE [LARGE SCALE GENOMIC DNA]</scope>
    <source>
        <strain evidence="3 4">CBS 115572</strain>
    </source>
</reference>
<dbReference type="Gene3D" id="1.25.40.10">
    <property type="entry name" value="Tetratricopeptide repeat domain"/>
    <property type="match status" value="3"/>
</dbReference>
<dbReference type="OrthoDB" id="10252171at2759"/>
<sequence>MKLNAQIHPDGSTSQYAFHPAYGQGTAGRWPKTETWKRGKILGSGSFGVVWVEQCVRSQGPARLRAVKMIKKEHDPSKQVYCDQELEAVAKFSQPKYSHLFVTSFGWFENSEAIFITMEHIDLRDLQRHLKGPIPEPEVQQICFQLLQGIQCLHDNRFVYRDLKPQVGRGPRWHVKIGDFGISKRYNESGALQTKAGTNLYLAPEVLRMYPPDRKPHPYTNRVDIWSLGVMLFYLLSCHYPFPNNKSLSSYVRNAHFPSLSLLQSVTHEGQNFVKHLLAVDATVRLSAKEALAEEWLRQPASPVSGISRLAVSEKLTPAVSNLTDSTYKASRGWDNEDASSAMIDELTIRAVKGPQSRSSARRKSTSVKQASRSGPLDNSNTPHNKGLSLLNQKQYGEAERMFRQAFEMRKHALGTNHEDTLASLSSLCDALFDQEKYAEAEEVYQDVWVRRKRVLGESHPDTLKTLYNLGNIVYGKEEFAKAEGMYRIAWEGQRRVLGEYCEDTLDSLDALGDALSGQDKYVEAEEVYRNAWEGRRRVFGEYSKPTLQSLSDLGDAISYQERYVEAEAVHRQAWEGWKQVFGEGCSKTLTSLDSLAEALWLQGKLTEAEKIYRTVCKKRKAVLGTHNMTALWTLVALGQVLQSQEKYNVAESVYRQAWRGLKEAFGANDESTLTSLLKLAQAIEGQENYPKAEAVYREVWEGRKELHGANHEDTFQSLECIIFCLFQQDSYANAERLQRQLYESRREVLGSRHEDTLTSLHALGLFLEFQGKYTEAETAFREAWKGRSENLGANHKDTQESLRCLRDTLHETSPLPKSTDKSKGKSKRSLWKRLSSFWG</sequence>